<dbReference type="EMBL" id="PVEP01000015">
    <property type="protein sequence ID" value="PQV52911.1"/>
    <property type="molecule type" value="Genomic_DNA"/>
</dbReference>
<feature type="transmembrane region" description="Helical" evidence="1">
    <location>
        <begin position="49"/>
        <end position="66"/>
    </location>
</feature>
<keyword evidence="1" id="KW-0812">Transmembrane</keyword>
<dbReference type="RefSeq" id="WP_105516552.1">
    <property type="nucleotide sequence ID" value="NZ_PVEP01000015.1"/>
</dbReference>
<name>A0A2S8RWF6_9RHOB</name>
<keyword evidence="1" id="KW-0472">Membrane</keyword>
<dbReference type="AlphaFoldDB" id="A0A2S8RWF6"/>
<evidence type="ECO:0000256" key="1">
    <source>
        <dbReference type="SAM" id="Phobius"/>
    </source>
</evidence>
<keyword evidence="3" id="KW-1185">Reference proteome</keyword>
<sequence length="84" mass="9238">MPPIFFAWTRSFWATVVGFAILFFGAPAEVVQGAAQLLAWALPWSADEIGAALLRIAPMVLWAFAMQQRSGAARPYTTDPRALR</sequence>
<dbReference type="OrthoDB" id="7859276at2"/>
<comment type="caution">
    <text evidence="2">The sequence shown here is derived from an EMBL/GenBank/DDBJ whole genome shotgun (WGS) entry which is preliminary data.</text>
</comment>
<protein>
    <submittedName>
        <fullName evidence="2">Uncharacterized protein</fullName>
    </submittedName>
</protein>
<proteinExistence type="predicted"/>
<evidence type="ECO:0000313" key="2">
    <source>
        <dbReference type="EMBL" id="PQV52911.1"/>
    </source>
</evidence>
<keyword evidence="1" id="KW-1133">Transmembrane helix</keyword>
<accession>A0A2S8RWF6</accession>
<reference evidence="2 3" key="1">
    <citation type="submission" date="2018-02" db="EMBL/GenBank/DDBJ databases">
        <title>Genomic Encyclopedia of Archaeal and Bacterial Type Strains, Phase II (KMG-II): from individual species to whole genera.</title>
        <authorList>
            <person name="Goeker M."/>
        </authorList>
    </citation>
    <scope>NUCLEOTIDE SEQUENCE [LARGE SCALE GENOMIC DNA]</scope>
    <source>
        <strain evidence="2 3">DSM 18921</strain>
    </source>
</reference>
<gene>
    <name evidence="2" type="ORF">LX70_04017</name>
</gene>
<evidence type="ECO:0000313" key="3">
    <source>
        <dbReference type="Proteomes" id="UP000238338"/>
    </source>
</evidence>
<dbReference type="Proteomes" id="UP000238338">
    <property type="component" value="Unassembled WGS sequence"/>
</dbReference>
<organism evidence="2 3">
    <name type="scientific">Albidovulum denitrificans</name>
    <dbReference type="NCBI Taxonomy" id="404881"/>
    <lineage>
        <taxon>Bacteria</taxon>
        <taxon>Pseudomonadati</taxon>
        <taxon>Pseudomonadota</taxon>
        <taxon>Alphaproteobacteria</taxon>
        <taxon>Rhodobacterales</taxon>
        <taxon>Paracoccaceae</taxon>
        <taxon>Albidovulum</taxon>
    </lineage>
</organism>